<dbReference type="STRING" id="684065.SAMN05421738_102213"/>
<dbReference type="EMBL" id="FOUZ01000002">
    <property type="protein sequence ID" value="SFM76383.1"/>
    <property type="molecule type" value="Genomic_DNA"/>
</dbReference>
<dbReference type="InterPro" id="IPR050362">
    <property type="entry name" value="Cation-dep_OMT"/>
</dbReference>
<accession>A0A1I4TIB6</accession>
<reference evidence="5" key="1">
    <citation type="submission" date="2016-10" db="EMBL/GenBank/DDBJ databases">
        <authorList>
            <person name="Varghese N."/>
            <person name="Submissions S."/>
        </authorList>
    </citation>
    <scope>NUCLEOTIDE SEQUENCE [LARGE SCALE GENOMIC DNA]</scope>
    <source>
        <strain evidence="5">XJ109</strain>
    </source>
</reference>
<evidence type="ECO:0000256" key="3">
    <source>
        <dbReference type="ARBA" id="ARBA00022691"/>
    </source>
</evidence>
<keyword evidence="3" id="KW-0949">S-adenosyl-L-methionine</keyword>
<dbReference type="PROSITE" id="PS51682">
    <property type="entry name" value="SAM_OMT_I"/>
    <property type="match status" value="1"/>
</dbReference>
<gene>
    <name evidence="4" type="ORF">SAMN05421738_102213</name>
</gene>
<dbReference type="InterPro" id="IPR002935">
    <property type="entry name" value="SAM_O-MeTrfase"/>
</dbReference>
<proteinExistence type="predicted"/>
<dbReference type="PANTHER" id="PTHR10509">
    <property type="entry name" value="O-METHYLTRANSFERASE-RELATED"/>
    <property type="match status" value="1"/>
</dbReference>
<dbReference type="OrthoDB" id="9799672at2"/>
<dbReference type="AlphaFoldDB" id="A0A1I4TIB6"/>
<dbReference type="Proteomes" id="UP000199149">
    <property type="component" value="Unassembled WGS sequence"/>
</dbReference>
<dbReference type="CDD" id="cd02440">
    <property type="entry name" value="AdoMet_MTases"/>
    <property type="match status" value="1"/>
</dbReference>
<dbReference type="PANTHER" id="PTHR10509:SF14">
    <property type="entry name" value="CAFFEOYL-COA O-METHYLTRANSFERASE 3-RELATED"/>
    <property type="match status" value="1"/>
</dbReference>
<sequence length="215" mass="24895">MINISPILESYLDHHVDQEPEILSRLRVETYQCTTQPHMISGEYQGRLLSILAKILSPKTIVELGTFTGYATLCLAEGLPSDGKIITIDKNDELEYLCRKYFDEFEFASKIDFRINDAREELNTIEKNSVDLAFIDADKESYPYYFEKILELLRPGGTMLVDNVLWYGKVMLEEEDKKDPSTKILKEFNEMVTKDERVESIILPIRDGITLIRKK</sequence>
<protein>
    <submittedName>
        <fullName evidence="4">Predicted O-methyltransferase YrrM</fullName>
    </submittedName>
</protein>
<dbReference type="GO" id="GO:0032259">
    <property type="term" value="P:methylation"/>
    <property type="evidence" value="ECO:0007669"/>
    <property type="project" value="UniProtKB-KW"/>
</dbReference>
<dbReference type="Pfam" id="PF01596">
    <property type="entry name" value="Methyltransf_3"/>
    <property type="match status" value="1"/>
</dbReference>
<dbReference type="RefSeq" id="WP_092906265.1">
    <property type="nucleotide sequence ID" value="NZ_FOUZ01000002.1"/>
</dbReference>
<evidence type="ECO:0000256" key="1">
    <source>
        <dbReference type="ARBA" id="ARBA00022603"/>
    </source>
</evidence>
<dbReference type="InterPro" id="IPR029063">
    <property type="entry name" value="SAM-dependent_MTases_sf"/>
</dbReference>
<evidence type="ECO:0000256" key="2">
    <source>
        <dbReference type="ARBA" id="ARBA00022679"/>
    </source>
</evidence>
<dbReference type="GO" id="GO:0008171">
    <property type="term" value="F:O-methyltransferase activity"/>
    <property type="evidence" value="ECO:0007669"/>
    <property type="project" value="InterPro"/>
</dbReference>
<dbReference type="GO" id="GO:0008757">
    <property type="term" value="F:S-adenosylmethionine-dependent methyltransferase activity"/>
    <property type="evidence" value="ECO:0007669"/>
    <property type="project" value="TreeGrafter"/>
</dbReference>
<dbReference type="Gene3D" id="3.40.50.150">
    <property type="entry name" value="Vaccinia Virus protein VP39"/>
    <property type="match status" value="1"/>
</dbReference>
<evidence type="ECO:0000313" key="5">
    <source>
        <dbReference type="Proteomes" id="UP000199149"/>
    </source>
</evidence>
<organism evidence="4 5">
    <name type="scientific">Algoriella xinjiangensis</name>
    <dbReference type="NCBI Taxonomy" id="684065"/>
    <lineage>
        <taxon>Bacteria</taxon>
        <taxon>Pseudomonadati</taxon>
        <taxon>Bacteroidota</taxon>
        <taxon>Flavobacteriia</taxon>
        <taxon>Flavobacteriales</taxon>
        <taxon>Weeksellaceae</taxon>
        <taxon>Algoriella</taxon>
    </lineage>
</organism>
<name>A0A1I4TIB6_9FLAO</name>
<keyword evidence="5" id="KW-1185">Reference proteome</keyword>
<evidence type="ECO:0000313" key="4">
    <source>
        <dbReference type="EMBL" id="SFM76383.1"/>
    </source>
</evidence>
<keyword evidence="2 4" id="KW-0808">Transferase</keyword>
<dbReference type="SUPFAM" id="SSF53335">
    <property type="entry name" value="S-adenosyl-L-methionine-dependent methyltransferases"/>
    <property type="match status" value="1"/>
</dbReference>
<keyword evidence="1 4" id="KW-0489">Methyltransferase</keyword>